<evidence type="ECO:0000313" key="1">
    <source>
        <dbReference type="EMBL" id="AFK88847.1"/>
    </source>
</evidence>
<dbReference type="EMBL" id="JQ418521">
    <property type="protein sequence ID" value="AFK88847.1"/>
    <property type="molecule type" value="Genomic_DNA"/>
</dbReference>
<accession>I3VZS0</accession>
<organism evidence="1">
    <name type="scientific">Salmonella sp. 96A-29192</name>
    <dbReference type="NCBI Taxonomy" id="1179814"/>
    <lineage>
        <taxon>Bacteria</taxon>
        <taxon>Pseudomonadati</taxon>
        <taxon>Pseudomonadota</taxon>
        <taxon>Gammaproteobacteria</taxon>
        <taxon>Enterobacterales</taxon>
        <taxon>Enterobacteriaceae</taxon>
        <taxon>Salmonella</taxon>
    </lineage>
</organism>
<reference evidence="1" key="1">
    <citation type="submission" date="2012-01" db="EMBL/GenBank/DDBJ databases">
        <authorList>
            <person name="Summers A.O."/>
            <person name="Wireman J."/>
        </authorList>
    </citation>
    <scope>NUCLEOTIDE SEQUENCE</scope>
    <source>
        <strain evidence="1">96A-29192</strain>
        <plasmid evidence="1">p96A29192-65</plasmid>
    </source>
</reference>
<protein>
    <submittedName>
        <fullName evidence="1">Uncharacterized protein</fullName>
    </submittedName>
</protein>
<sequence>MGAGTTKTIDYKILRHGWRKCKQSEMGYTARVNLLAYSLQSSANAA</sequence>
<geneLocation type="plasmid" evidence="1">
    <name>p96A29192-65</name>
</geneLocation>
<name>I3VZS0_9ENTR</name>
<dbReference type="AlphaFoldDB" id="I3VZS0"/>
<proteinExistence type="predicted"/>
<keyword evidence="1" id="KW-0614">Plasmid</keyword>